<dbReference type="InterPro" id="IPR050330">
    <property type="entry name" value="Bact_OuterMem_StrucFunc"/>
</dbReference>
<dbReference type="RefSeq" id="WP_425346103.1">
    <property type="nucleotide sequence ID" value="NZ_JBGUBD010000007.1"/>
</dbReference>
<feature type="signal peptide" evidence="4">
    <location>
        <begin position="1"/>
        <end position="22"/>
    </location>
</feature>
<evidence type="ECO:0000313" key="7">
    <source>
        <dbReference type="Proteomes" id="UP001575105"/>
    </source>
</evidence>
<keyword evidence="7" id="KW-1185">Reference proteome</keyword>
<evidence type="ECO:0000256" key="4">
    <source>
        <dbReference type="SAM" id="SignalP"/>
    </source>
</evidence>
<proteinExistence type="predicted"/>
<dbReference type="InterPro" id="IPR006665">
    <property type="entry name" value="OmpA-like"/>
</dbReference>
<evidence type="ECO:0000256" key="3">
    <source>
        <dbReference type="SAM" id="MobiDB-lite"/>
    </source>
</evidence>
<dbReference type="SUPFAM" id="SSF103088">
    <property type="entry name" value="OmpA-like"/>
    <property type="match status" value="1"/>
</dbReference>
<reference evidence="6 7" key="1">
    <citation type="submission" date="2024-08" db="EMBL/GenBank/DDBJ databases">
        <title>Whole-genome sequencing of halo(alkali)philic microorganisms from hypersaline lakes.</title>
        <authorList>
            <person name="Sorokin D.Y."/>
            <person name="Merkel A.Y."/>
            <person name="Messina E."/>
            <person name="Yakimov M."/>
        </authorList>
    </citation>
    <scope>NUCLEOTIDE SEQUENCE [LARGE SCALE GENOMIC DNA]</scope>
    <source>
        <strain evidence="6 7">AB-hyl4</strain>
    </source>
</reference>
<dbReference type="CDD" id="cd07185">
    <property type="entry name" value="OmpA_C-like"/>
    <property type="match status" value="1"/>
</dbReference>
<evidence type="ECO:0000256" key="2">
    <source>
        <dbReference type="SAM" id="Coils"/>
    </source>
</evidence>
<gene>
    <name evidence="6" type="ORF">ACERK3_12865</name>
</gene>
<dbReference type="PANTHER" id="PTHR30329:SF21">
    <property type="entry name" value="LIPOPROTEIN YIAD-RELATED"/>
    <property type="match status" value="1"/>
</dbReference>
<evidence type="ECO:0000256" key="1">
    <source>
        <dbReference type="PROSITE-ProRule" id="PRU00473"/>
    </source>
</evidence>
<keyword evidence="1" id="KW-0472">Membrane</keyword>
<feature type="coiled-coil region" evidence="2">
    <location>
        <begin position="26"/>
        <end position="98"/>
    </location>
</feature>
<organism evidence="6 7">
    <name type="scientific">Natronomicrosphaera hydrolytica</name>
    <dbReference type="NCBI Taxonomy" id="3242702"/>
    <lineage>
        <taxon>Bacteria</taxon>
        <taxon>Pseudomonadati</taxon>
        <taxon>Planctomycetota</taxon>
        <taxon>Phycisphaerae</taxon>
        <taxon>Phycisphaerales</taxon>
        <taxon>Phycisphaeraceae</taxon>
        <taxon>Natronomicrosphaera</taxon>
    </lineage>
</organism>
<comment type="caution">
    <text evidence="6">The sequence shown here is derived from an EMBL/GenBank/DDBJ whole genome shotgun (WGS) entry which is preliminary data.</text>
</comment>
<feature type="compositionally biased region" description="Low complexity" evidence="3">
    <location>
        <begin position="268"/>
        <end position="279"/>
    </location>
</feature>
<accession>A0ABV4U6F3</accession>
<evidence type="ECO:0000313" key="6">
    <source>
        <dbReference type="EMBL" id="MFA9479176.1"/>
    </source>
</evidence>
<keyword evidence="2" id="KW-0175">Coiled coil</keyword>
<dbReference type="Proteomes" id="UP001575105">
    <property type="component" value="Unassembled WGS sequence"/>
</dbReference>
<dbReference type="PANTHER" id="PTHR30329">
    <property type="entry name" value="STATOR ELEMENT OF FLAGELLAR MOTOR COMPLEX"/>
    <property type="match status" value="1"/>
</dbReference>
<feature type="domain" description="OmpA-like" evidence="5">
    <location>
        <begin position="125"/>
        <end position="251"/>
    </location>
</feature>
<dbReference type="PROSITE" id="PS51123">
    <property type="entry name" value="OMPA_2"/>
    <property type="match status" value="1"/>
</dbReference>
<keyword evidence="4" id="KW-0732">Signal</keyword>
<name>A0ABV4U6F3_9BACT</name>
<protein>
    <submittedName>
        <fullName evidence="6">OmpA family protein</fullName>
    </submittedName>
</protein>
<dbReference type="EMBL" id="JBGUBD010000007">
    <property type="protein sequence ID" value="MFA9479176.1"/>
    <property type="molecule type" value="Genomic_DNA"/>
</dbReference>
<evidence type="ECO:0000259" key="5">
    <source>
        <dbReference type="PROSITE" id="PS51123"/>
    </source>
</evidence>
<feature type="compositionally biased region" description="Basic and acidic residues" evidence="3">
    <location>
        <begin position="257"/>
        <end position="267"/>
    </location>
</feature>
<feature type="chain" id="PRO_5045336254" evidence="4">
    <location>
        <begin position="23"/>
        <end position="293"/>
    </location>
</feature>
<dbReference type="PROSITE" id="PS51257">
    <property type="entry name" value="PROKAR_LIPOPROTEIN"/>
    <property type="match status" value="1"/>
</dbReference>
<feature type="region of interest" description="Disordered" evidence="3">
    <location>
        <begin position="254"/>
        <end position="293"/>
    </location>
</feature>
<dbReference type="InterPro" id="IPR036737">
    <property type="entry name" value="OmpA-like_sf"/>
</dbReference>
<dbReference type="Gene3D" id="3.30.1330.60">
    <property type="entry name" value="OmpA-like domain"/>
    <property type="match status" value="1"/>
</dbReference>
<sequence length="293" mass="32593">MRFAKTWMLLGALTLSATGCVAQTELDQTREAYRQAQEQVIDLQNQLEEAERRIASLQSGAGDEAASRDELRRLRDERDQLRQALGDMESQLRELGSAAGALPAELDSELERLAASNPELMSYDSERGMIRFRSDFTFGLGSADVRDDAASSLRELARVLQSDAARPYEIRIVGHTDNVPIGNPATRERHPTNWHLSAHRAIAVKDVLESAGLPPVRMNVSGYSEYRPIEPHRSGGVEANRRVEIYLVAMPPSVREAAGRSEQRSDGQGEQQQSQQRRQTAPQPEADNDADFK</sequence>
<dbReference type="Gene3D" id="1.10.287.1490">
    <property type="match status" value="1"/>
</dbReference>
<dbReference type="Pfam" id="PF00691">
    <property type="entry name" value="OmpA"/>
    <property type="match status" value="1"/>
</dbReference>